<proteinExistence type="predicted"/>
<accession>A0A5C4L6G9</accession>
<dbReference type="EMBL" id="VDDA01000051">
    <property type="protein sequence ID" value="TNC06257.1"/>
    <property type="molecule type" value="Genomic_DNA"/>
</dbReference>
<gene>
    <name evidence="2" type="ORF">FF100_34740</name>
</gene>
<keyword evidence="3" id="KW-1185">Reference proteome</keyword>
<sequence>MSTPAKSIPLGRAPRPRTNPEDLAQLVAGGAEAGFARPLAPPPPEPVAEPAPVTTPAAPPPAAAAAPAMYDGPVSPLRLEVPDLIWLALKMESAKRKVSVKYLVIEALAAKGYAEGLDLSLVPEDGRRNTKR</sequence>
<dbReference type="Proteomes" id="UP000305267">
    <property type="component" value="Unassembled WGS sequence"/>
</dbReference>
<feature type="compositionally biased region" description="Pro residues" evidence="1">
    <location>
        <begin position="39"/>
        <end position="49"/>
    </location>
</feature>
<evidence type="ECO:0000313" key="2">
    <source>
        <dbReference type="EMBL" id="TNC06257.1"/>
    </source>
</evidence>
<feature type="region of interest" description="Disordered" evidence="1">
    <location>
        <begin position="1"/>
        <end position="69"/>
    </location>
</feature>
<name>A0A5C4L6G9_9HYPH</name>
<protein>
    <submittedName>
        <fullName evidence="2">Uncharacterized protein</fullName>
    </submittedName>
</protein>
<evidence type="ECO:0000313" key="3">
    <source>
        <dbReference type="Proteomes" id="UP000305267"/>
    </source>
</evidence>
<dbReference type="AlphaFoldDB" id="A0A5C4L6G9"/>
<dbReference type="RefSeq" id="WP_139040569.1">
    <property type="nucleotide sequence ID" value="NZ_VDDA01000051.1"/>
</dbReference>
<evidence type="ECO:0000256" key="1">
    <source>
        <dbReference type="SAM" id="MobiDB-lite"/>
    </source>
</evidence>
<dbReference type="OrthoDB" id="7995618at2"/>
<comment type="caution">
    <text evidence="2">The sequence shown here is derived from an EMBL/GenBank/DDBJ whole genome shotgun (WGS) entry which is preliminary data.</text>
</comment>
<organism evidence="2 3">
    <name type="scientific">Methylobacterium terricola</name>
    <dbReference type="NCBI Taxonomy" id="2583531"/>
    <lineage>
        <taxon>Bacteria</taxon>
        <taxon>Pseudomonadati</taxon>
        <taxon>Pseudomonadota</taxon>
        <taxon>Alphaproteobacteria</taxon>
        <taxon>Hyphomicrobiales</taxon>
        <taxon>Methylobacteriaceae</taxon>
        <taxon>Methylobacterium</taxon>
    </lineage>
</organism>
<reference evidence="2 3" key="1">
    <citation type="submission" date="2019-06" db="EMBL/GenBank/DDBJ databases">
        <title>Genome of Methylobacterium sp. 17Sr1-39.</title>
        <authorList>
            <person name="Seo T."/>
        </authorList>
    </citation>
    <scope>NUCLEOTIDE SEQUENCE [LARGE SCALE GENOMIC DNA]</scope>
    <source>
        <strain evidence="2 3">17Sr1-39</strain>
    </source>
</reference>